<dbReference type="OrthoDB" id="299804at2759"/>
<proteinExistence type="predicted"/>
<feature type="chain" id="PRO_5035766716" evidence="1">
    <location>
        <begin position="19"/>
        <end position="343"/>
    </location>
</feature>
<dbReference type="AlphaFoldDB" id="A0A8S1UCW8"/>
<gene>
    <name evidence="2" type="ORF">POCTA_138.1.T0410010</name>
</gene>
<evidence type="ECO:0000313" key="2">
    <source>
        <dbReference type="EMBL" id="CAD8161977.1"/>
    </source>
</evidence>
<dbReference type="OMA" id="YMENLDC"/>
<dbReference type="EMBL" id="CAJJDP010000041">
    <property type="protein sequence ID" value="CAD8161977.1"/>
    <property type="molecule type" value="Genomic_DNA"/>
</dbReference>
<comment type="caution">
    <text evidence="2">The sequence shown here is derived from an EMBL/GenBank/DDBJ whole genome shotgun (WGS) entry which is preliminary data.</text>
</comment>
<accession>A0A8S1UCW8</accession>
<keyword evidence="1" id="KW-0732">Signal</keyword>
<evidence type="ECO:0000256" key="1">
    <source>
        <dbReference type="SAM" id="SignalP"/>
    </source>
</evidence>
<organism evidence="2 3">
    <name type="scientific">Paramecium octaurelia</name>
    <dbReference type="NCBI Taxonomy" id="43137"/>
    <lineage>
        <taxon>Eukaryota</taxon>
        <taxon>Sar</taxon>
        <taxon>Alveolata</taxon>
        <taxon>Ciliophora</taxon>
        <taxon>Intramacronucleata</taxon>
        <taxon>Oligohymenophorea</taxon>
        <taxon>Peniculida</taxon>
        <taxon>Parameciidae</taxon>
        <taxon>Paramecium</taxon>
    </lineage>
</organism>
<keyword evidence="3" id="KW-1185">Reference proteome</keyword>
<protein>
    <submittedName>
        <fullName evidence="2">Uncharacterized protein</fullName>
    </submittedName>
</protein>
<name>A0A8S1UCW8_PAROT</name>
<sequence length="343" mass="40338">MNKVCLIITLLVLQDVQAVYSNQEKCSIIIKNIFAGLGLMYQTNEINYMENLDCDGFLAYISKSVELSNKQDQDQLQIGWTELGNAFGKIIQSIKVDLNKDLSKQNSQQQWVICYLNNLMLKLKNTIVCEIDEQWRQVIDLIFESQIFSDQFNFFKEEQYQLYGYEVGQMLLKIQMNIQNLSAIFQDMNVALQAFNGFQFAIKDQSQITMDQLKRCLEGADQIVIYFEDFSFQLQEFMYIPYSYCFHKQIWLALNHYINALDKCSDSITNAPILSQQLRQFNKVLENKKLLTRIDQNPILEYAQYASLCWKMGYWFGFGEELGNYLIKLQEQMQQKQRNLQSL</sequence>
<dbReference type="Proteomes" id="UP000683925">
    <property type="component" value="Unassembled WGS sequence"/>
</dbReference>
<reference evidence="2" key="1">
    <citation type="submission" date="2021-01" db="EMBL/GenBank/DDBJ databases">
        <authorList>
            <consortium name="Genoscope - CEA"/>
            <person name="William W."/>
        </authorList>
    </citation>
    <scope>NUCLEOTIDE SEQUENCE</scope>
</reference>
<evidence type="ECO:0000313" key="3">
    <source>
        <dbReference type="Proteomes" id="UP000683925"/>
    </source>
</evidence>
<feature type="signal peptide" evidence="1">
    <location>
        <begin position="1"/>
        <end position="18"/>
    </location>
</feature>